<dbReference type="Proteomes" id="UP000546162">
    <property type="component" value="Unassembled WGS sequence"/>
</dbReference>
<name>A0A7W7H775_9ACTN</name>
<proteinExistence type="predicted"/>
<gene>
    <name evidence="1" type="ORF">BJY16_008755</name>
</gene>
<evidence type="ECO:0000313" key="2">
    <source>
        <dbReference type="Proteomes" id="UP000546162"/>
    </source>
</evidence>
<dbReference type="RefSeq" id="WP_185045568.1">
    <property type="nucleotide sequence ID" value="NZ_BAABFG010000005.1"/>
</dbReference>
<reference evidence="1 2" key="1">
    <citation type="submission" date="2020-08" db="EMBL/GenBank/DDBJ databases">
        <title>Sequencing the genomes of 1000 actinobacteria strains.</title>
        <authorList>
            <person name="Klenk H.-P."/>
        </authorList>
    </citation>
    <scope>NUCLEOTIDE SEQUENCE [LARGE SCALE GENOMIC DNA]</scope>
    <source>
        <strain evidence="1 2">DSM 45809</strain>
    </source>
</reference>
<evidence type="ECO:0008006" key="3">
    <source>
        <dbReference type="Google" id="ProtNLM"/>
    </source>
</evidence>
<organism evidence="1 2">
    <name type="scientific">Actinoplanes octamycinicus</name>
    <dbReference type="NCBI Taxonomy" id="135948"/>
    <lineage>
        <taxon>Bacteria</taxon>
        <taxon>Bacillati</taxon>
        <taxon>Actinomycetota</taxon>
        <taxon>Actinomycetes</taxon>
        <taxon>Micromonosporales</taxon>
        <taxon>Micromonosporaceae</taxon>
        <taxon>Actinoplanes</taxon>
    </lineage>
</organism>
<evidence type="ECO:0000313" key="1">
    <source>
        <dbReference type="EMBL" id="MBB4745296.1"/>
    </source>
</evidence>
<dbReference type="EMBL" id="JACHNB010000001">
    <property type="protein sequence ID" value="MBB4745296.1"/>
    <property type="molecule type" value="Genomic_DNA"/>
</dbReference>
<comment type="caution">
    <text evidence="1">The sequence shown here is derived from an EMBL/GenBank/DDBJ whole genome shotgun (WGS) entry which is preliminary data.</text>
</comment>
<dbReference type="AlphaFoldDB" id="A0A7W7H775"/>
<accession>A0A7W7H775</accession>
<protein>
    <recommendedName>
        <fullName evidence="3">Knr4/Smi1-like domain-containing protein</fullName>
    </recommendedName>
</protein>
<sequence>MTVDEAWVRRWRDAMVGLAERVPVGFQDHFGYPPDEHEIGDAATGRELAGLVGVPESLLVFHRVVGEVRLPDVHVGYWIHRPSLEGDFPHALSDGRRIVVFGSDGGGGMFALPRDADGPVLLLNGGAVVGGVHDADRIEFFAADLPAFLTFLRERTEENLRR</sequence>
<keyword evidence="2" id="KW-1185">Reference proteome</keyword>